<dbReference type="Pfam" id="PF19571">
    <property type="entry name" value="ACT_8"/>
    <property type="match status" value="1"/>
</dbReference>
<name>A0A0U3CRZ6_9EURY</name>
<dbReference type="PANTHER" id="PTHR40099:SF1">
    <property type="entry name" value="ACETOLACTATE SYNTHASE, SMALL SUBUNIT"/>
    <property type="match status" value="1"/>
</dbReference>
<dbReference type="InterPro" id="IPR002912">
    <property type="entry name" value="ACT_dom"/>
</dbReference>
<dbReference type="AlphaFoldDB" id="A0A0U3CRZ6"/>
<dbReference type="InterPro" id="IPR045739">
    <property type="entry name" value="ACT_dom_pair"/>
</dbReference>
<sequence>MAIQISVFIENKEGRIKKAIDTLANAGVNIRALSVGDTTKYGILRLIVSDNEKAIKSLEDDGFIVKESEVIVIAVPDKPNGLNSTLAILDDANINLEYIYAFVSSNPDEAIVAMKVEDTKKAIGVFEKSNAKILSEEDLEKI</sequence>
<reference evidence="2 3" key="1">
    <citation type="submission" date="2015-04" db="EMBL/GenBank/DDBJ databases">
        <title>The complete genome sequence of the rumen methanogen Methanobrevibacter millerae SM9.</title>
        <authorList>
            <person name="Leahy S.C."/>
            <person name="Kelly W.J."/>
            <person name="Pacheco D.M."/>
            <person name="Li D."/>
            <person name="Altermann E."/>
            <person name="Attwood G.T."/>
        </authorList>
    </citation>
    <scope>NUCLEOTIDE SEQUENCE [LARGE SCALE GENOMIC DNA]</scope>
    <source>
        <strain evidence="2 3">SM9</strain>
    </source>
</reference>
<protein>
    <submittedName>
        <fullName evidence="2">ACT domain-containing protein</fullName>
    </submittedName>
</protein>
<dbReference type="RefSeq" id="WP_058738738.1">
    <property type="nucleotide sequence ID" value="NZ_CP011266.1"/>
</dbReference>
<dbReference type="Proteomes" id="UP000067738">
    <property type="component" value="Chromosome"/>
</dbReference>
<dbReference type="PANTHER" id="PTHR40099">
    <property type="entry name" value="ACETOLACTATE SYNTHASE, SMALL SUBUNIT"/>
    <property type="match status" value="1"/>
</dbReference>
<dbReference type="PATRIC" id="fig|230361.4.peg.638"/>
<proteinExistence type="predicted"/>
<organism evidence="2 3">
    <name type="scientific">Methanobrevibacter millerae</name>
    <dbReference type="NCBI Taxonomy" id="230361"/>
    <lineage>
        <taxon>Archaea</taxon>
        <taxon>Methanobacteriati</taxon>
        <taxon>Methanobacteriota</taxon>
        <taxon>Methanomada group</taxon>
        <taxon>Methanobacteria</taxon>
        <taxon>Methanobacteriales</taxon>
        <taxon>Methanobacteriaceae</taxon>
        <taxon>Methanobrevibacter</taxon>
    </lineage>
</organism>
<dbReference type="SUPFAM" id="SSF55021">
    <property type="entry name" value="ACT-like"/>
    <property type="match status" value="2"/>
</dbReference>
<dbReference type="GeneID" id="26735592"/>
<dbReference type="Gene3D" id="3.30.2130.10">
    <property type="entry name" value="VC0802-like"/>
    <property type="match status" value="1"/>
</dbReference>
<evidence type="ECO:0000313" key="3">
    <source>
        <dbReference type="Proteomes" id="UP000067738"/>
    </source>
</evidence>
<feature type="domain" description="ACT" evidence="1">
    <location>
        <begin position="70"/>
        <end position="142"/>
    </location>
</feature>
<accession>A0A0U3CRZ6</accession>
<keyword evidence="3" id="KW-1185">Reference proteome</keyword>
<dbReference type="OrthoDB" id="53154at2157"/>
<dbReference type="CDD" id="cd04882">
    <property type="entry name" value="ACT_Bt0572_2"/>
    <property type="match status" value="1"/>
</dbReference>
<evidence type="ECO:0000313" key="2">
    <source>
        <dbReference type="EMBL" id="ALT68415.1"/>
    </source>
</evidence>
<gene>
    <name evidence="2" type="ORF">sm9_0616</name>
</gene>
<dbReference type="EMBL" id="CP011266">
    <property type="protein sequence ID" value="ALT68415.1"/>
    <property type="molecule type" value="Genomic_DNA"/>
</dbReference>
<dbReference type="PROSITE" id="PS51671">
    <property type="entry name" value="ACT"/>
    <property type="match status" value="1"/>
</dbReference>
<evidence type="ECO:0000259" key="1">
    <source>
        <dbReference type="PROSITE" id="PS51671"/>
    </source>
</evidence>
<dbReference type="InterPro" id="IPR045865">
    <property type="entry name" value="ACT-like_dom_sf"/>
</dbReference>
<dbReference type="KEGG" id="mmil:sm9_0616"/>